<dbReference type="EC" id="2.7.1.158" evidence="3 9"/>
<proteinExistence type="inferred from homology"/>
<dbReference type="GO" id="GO:0005524">
    <property type="term" value="F:ATP binding"/>
    <property type="evidence" value="ECO:0007669"/>
    <property type="project" value="UniProtKB-KW"/>
</dbReference>
<dbReference type="EMBL" id="SRPO01000019">
    <property type="protein sequence ID" value="KAG5948361.1"/>
    <property type="molecule type" value="Genomic_DNA"/>
</dbReference>
<evidence type="ECO:0000256" key="10">
    <source>
        <dbReference type="SAM" id="MobiDB-lite"/>
    </source>
</evidence>
<keyword evidence="8 9" id="KW-0067">ATP-binding</keyword>
<keyword evidence="12" id="KW-1185">Reference proteome</keyword>
<evidence type="ECO:0000256" key="8">
    <source>
        <dbReference type="ARBA" id="ARBA00022840"/>
    </source>
</evidence>
<evidence type="ECO:0000313" key="11">
    <source>
        <dbReference type="EMBL" id="KAG5948361.1"/>
    </source>
</evidence>
<reference evidence="11 12" key="1">
    <citation type="journal article" date="2020" name="bioRxiv">
        <title>Whole genome comparisons of ergot fungi reveals the divergence and evolution of species within the genus Claviceps are the result of varying mechanisms driving genome evolution and host range expansion.</title>
        <authorList>
            <person name="Wyka S.A."/>
            <person name="Mondo S.J."/>
            <person name="Liu M."/>
            <person name="Dettman J."/>
            <person name="Nalam V."/>
            <person name="Broders K.D."/>
        </authorList>
    </citation>
    <scope>NUCLEOTIDE SEQUENCE [LARGE SCALE GENOMIC DNA]</scope>
    <source>
        <strain evidence="11 12">CCC 1485</strain>
    </source>
</reference>
<comment type="caution">
    <text evidence="11">The sequence shown here is derived from an EMBL/GenBank/DDBJ whole genome shotgun (WGS) entry which is preliminary data.</text>
</comment>
<comment type="function">
    <text evidence="1">Has kinase activity and phosphorylates inositol-1,3,4,5,6-pentakisphosphate (Ins(1,3,4,5,6)P5) to produce 1,2,3,4,5,6-hexakisphosphate (InsP6), also known as phytate.</text>
</comment>
<evidence type="ECO:0000256" key="5">
    <source>
        <dbReference type="ARBA" id="ARBA00022679"/>
    </source>
</evidence>
<evidence type="ECO:0000256" key="3">
    <source>
        <dbReference type="ARBA" id="ARBA00012023"/>
    </source>
</evidence>
<keyword evidence="7 9" id="KW-0418">Kinase</keyword>
<evidence type="ECO:0000256" key="9">
    <source>
        <dbReference type="RuleBase" id="RU364126"/>
    </source>
</evidence>
<feature type="compositionally biased region" description="Basic and acidic residues" evidence="10">
    <location>
        <begin position="11"/>
        <end position="21"/>
    </location>
</feature>
<dbReference type="OrthoDB" id="272370at2759"/>
<dbReference type="GO" id="GO:0005634">
    <property type="term" value="C:nucleus"/>
    <property type="evidence" value="ECO:0007669"/>
    <property type="project" value="TreeGrafter"/>
</dbReference>
<dbReference type="PANTHER" id="PTHR14456">
    <property type="entry name" value="INOSITOL POLYPHOSPHATE KINASE 1"/>
    <property type="match status" value="1"/>
</dbReference>
<evidence type="ECO:0000313" key="12">
    <source>
        <dbReference type="Proteomes" id="UP000706124"/>
    </source>
</evidence>
<dbReference type="PANTHER" id="PTHR14456:SF2">
    <property type="entry name" value="INOSITOL-PENTAKISPHOSPHATE 2-KINASE"/>
    <property type="match status" value="1"/>
</dbReference>
<evidence type="ECO:0000256" key="1">
    <source>
        <dbReference type="ARBA" id="ARBA00003979"/>
    </source>
</evidence>
<sequence length="501" mass="56284">MALHLVPPRLSDVDSSNRDDSVGPCSDAFSVRTQSFTSRPPPSVLGRSEGQELGREDDSIWLKSQDMAILKATATIRGESCLANCQDQQHHCIKRLPVGAKPVKLVGEGAANAVFELKYPPHDRAGRDLQGFLLRVAKVPSLGDPLTYNYHLQQQYLQTAIKPILGEHAVHQELVMLHKTNIVQELNNLLRDINHTRRDKFKGTYVGESEWGFLIEDMRPQALDTCILVEFKPKWLSQSPSAPKDAIRCRQCAMELRNLIKDLSINKTHPERKPCPLALMSPDGPRPVCSPFRMAPHLADDDADHDFYEKILRRIASSDAIRNLKKQQDIHDKVGPLHASRSDPFFPLAMTLRDCTCFAQIDKRSQSVRIRFGDFDWKDPLVKFERWAGVEAELVEGGFYTSEWFLCGDQFYRPPTLCFLEHGVAITSKEPEIIRIVDLKHGTDGGVGGQGHAQPPQCAIPKTVKIHDYSANVSVFQEILAPFRADAPPSLTKHTERSVPQ</sequence>
<evidence type="ECO:0000256" key="7">
    <source>
        <dbReference type="ARBA" id="ARBA00022777"/>
    </source>
</evidence>
<feature type="region of interest" description="Disordered" evidence="10">
    <location>
        <begin position="1"/>
        <end position="52"/>
    </location>
</feature>
<comment type="function">
    <text evidence="9">Phosphorylates Ins(1,3,4,5,6)P5 at position 2 to form Ins(1,2,3,4,5,6)P6 (InsP6 or phytate).</text>
</comment>
<organism evidence="11 12">
    <name type="scientific">Claviceps pazoutovae</name>
    <dbReference type="NCBI Taxonomy" id="1649127"/>
    <lineage>
        <taxon>Eukaryota</taxon>
        <taxon>Fungi</taxon>
        <taxon>Dikarya</taxon>
        <taxon>Ascomycota</taxon>
        <taxon>Pezizomycotina</taxon>
        <taxon>Sordariomycetes</taxon>
        <taxon>Hypocreomycetidae</taxon>
        <taxon>Hypocreales</taxon>
        <taxon>Clavicipitaceae</taxon>
        <taxon>Claviceps</taxon>
    </lineage>
</organism>
<comment type="similarity">
    <text evidence="2">Belongs to the IPK1 type 1 family.</text>
</comment>
<comment type="domain">
    <text evidence="9">The EXKPK motif is conserved in inositol-pentakisphosphate 2-kinases of both family 1 and 2.</text>
</comment>
<keyword evidence="5 9" id="KW-0808">Transferase</keyword>
<dbReference type="InterPro" id="IPR009286">
    <property type="entry name" value="Ins_P5_2-kin"/>
</dbReference>
<evidence type="ECO:0000256" key="4">
    <source>
        <dbReference type="ARBA" id="ARBA00014846"/>
    </source>
</evidence>
<dbReference type="Pfam" id="PF06090">
    <property type="entry name" value="Ins_P5_2-kin"/>
    <property type="match status" value="2"/>
</dbReference>
<evidence type="ECO:0000256" key="2">
    <source>
        <dbReference type="ARBA" id="ARBA00008305"/>
    </source>
</evidence>
<name>A0A9P7MJD7_9HYPO</name>
<dbReference type="GO" id="GO:0032958">
    <property type="term" value="P:inositol phosphate biosynthetic process"/>
    <property type="evidence" value="ECO:0007669"/>
    <property type="project" value="TreeGrafter"/>
</dbReference>
<evidence type="ECO:0000256" key="6">
    <source>
        <dbReference type="ARBA" id="ARBA00022741"/>
    </source>
</evidence>
<dbReference type="GO" id="GO:0035299">
    <property type="term" value="F:inositol-1,3,4,5,6-pentakisphosphate 2-kinase activity"/>
    <property type="evidence" value="ECO:0007669"/>
    <property type="project" value="UniProtKB-EC"/>
</dbReference>
<protein>
    <recommendedName>
        <fullName evidence="4 9">Inositol-pentakisphosphate 2-kinase</fullName>
        <ecNumber evidence="3 9">2.7.1.158</ecNumber>
    </recommendedName>
</protein>
<accession>A0A9P7MJD7</accession>
<comment type="catalytic activity">
    <reaction evidence="9">
        <text>1D-myo-inositol 1,3,4,5,6-pentakisphosphate + ATP = 1D-myo-inositol hexakisphosphate + ADP + H(+)</text>
        <dbReference type="Rhea" id="RHEA:20313"/>
        <dbReference type="ChEBI" id="CHEBI:15378"/>
        <dbReference type="ChEBI" id="CHEBI:30616"/>
        <dbReference type="ChEBI" id="CHEBI:57733"/>
        <dbReference type="ChEBI" id="CHEBI:58130"/>
        <dbReference type="ChEBI" id="CHEBI:456216"/>
        <dbReference type="EC" id="2.7.1.158"/>
    </reaction>
</comment>
<gene>
    <name evidence="11" type="ORF">E4U60_002038</name>
</gene>
<dbReference type="Proteomes" id="UP000706124">
    <property type="component" value="Unassembled WGS sequence"/>
</dbReference>
<dbReference type="AlphaFoldDB" id="A0A9P7MJD7"/>
<keyword evidence="6 9" id="KW-0547">Nucleotide-binding</keyword>